<dbReference type="GO" id="GO:0008654">
    <property type="term" value="P:phospholipid biosynthetic process"/>
    <property type="evidence" value="ECO:0007669"/>
    <property type="project" value="UniProtKB-KW"/>
</dbReference>
<comment type="subcellular location">
    <subcellularLocation>
        <location evidence="10">Cytoplasm</location>
    </subcellularLocation>
    <text evidence="10">Associated with the membrane possibly through PlsY.</text>
</comment>
<evidence type="ECO:0000256" key="10">
    <source>
        <dbReference type="HAMAP-Rule" id="MF_00019"/>
    </source>
</evidence>
<dbReference type="Proteomes" id="UP000028607">
    <property type="component" value="Unassembled WGS sequence"/>
</dbReference>
<dbReference type="STRING" id="1317124.DW2_15995"/>
<dbReference type="Gene3D" id="3.40.718.10">
    <property type="entry name" value="Isopropylmalate Dehydrogenase"/>
    <property type="match status" value="1"/>
</dbReference>
<keyword evidence="12" id="KW-0012">Acyltransferase</keyword>
<evidence type="ECO:0000256" key="9">
    <source>
        <dbReference type="ARBA" id="ARBA00046608"/>
    </source>
</evidence>
<dbReference type="UniPathway" id="UPA00085"/>
<proteinExistence type="inferred from homology"/>
<feature type="region of interest" description="Disordered" evidence="11">
    <location>
        <begin position="368"/>
        <end position="390"/>
    </location>
</feature>
<name>A0A085TSP8_9RHOB</name>
<evidence type="ECO:0000256" key="11">
    <source>
        <dbReference type="SAM" id="MobiDB-lite"/>
    </source>
</evidence>
<accession>A0A085TSP8</accession>
<reference evidence="13" key="1">
    <citation type="submission" date="2013-04" db="EMBL/GenBank/DDBJ databases">
        <title>Thioclava sp. 13D2W-2 Genome Sequencing.</title>
        <authorList>
            <person name="Lai Q."/>
            <person name="Li G."/>
            <person name="Shao Z."/>
        </authorList>
    </citation>
    <scope>NUCLEOTIDE SEQUENCE [LARGE SCALE GENOMIC DNA]</scope>
    <source>
        <strain evidence="13">13D2W-2</strain>
    </source>
</reference>
<feature type="compositionally biased region" description="Polar residues" evidence="11">
    <location>
        <begin position="1"/>
        <end position="10"/>
    </location>
</feature>
<comment type="catalytic activity">
    <reaction evidence="1 10">
        <text>a fatty acyl-[ACP] + phosphate = an acyl phosphate + holo-[ACP]</text>
        <dbReference type="Rhea" id="RHEA:42292"/>
        <dbReference type="Rhea" id="RHEA-COMP:9685"/>
        <dbReference type="Rhea" id="RHEA-COMP:14125"/>
        <dbReference type="ChEBI" id="CHEBI:43474"/>
        <dbReference type="ChEBI" id="CHEBI:59918"/>
        <dbReference type="ChEBI" id="CHEBI:64479"/>
        <dbReference type="ChEBI" id="CHEBI:138651"/>
        <dbReference type="EC" id="2.3.1.274"/>
    </reaction>
</comment>
<dbReference type="InterPro" id="IPR012281">
    <property type="entry name" value="Phospholipid_synth_PlsX-like"/>
</dbReference>
<evidence type="ECO:0000256" key="6">
    <source>
        <dbReference type="ARBA" id="ARBA00023209"/>
    </source>
</evidence>
<dbReference type="eggNOG" id="COG0416">
    <property type="taxonomic scope" value="Bacteria"/>
</dbReference>
<evidence type="ECO:0000256" key="7">
    <source>
        <dbReference type="ARBA" id="ARBA00023264"/>
    </source>
</evidence>
<comment type="function">
    <text evidence="10">Catalyzes the reversible formation of acyl-phosphate (acyl-PO(4)) from acyl-[acyl-carrier-protein] (acyl-ACP). This enzyme utilizes acyl-ACP as fatty acyl donor, but not acyl-CoA.</text>
</comment>
<dbReference type="GO" id="GO:0043811">
    <property type="term" value="F:phosphate:acyl-[acyl carrier protein] acyltransferase activity"/>
    <property type="evidence" value="ECO:0007669"/>
    <property type="project" value="UniProtKB-UniRule"/>
</dbReference>
<comment type="caution">
    <text evidence="12">The sequence shown here is derived from an EMBL/GenBank/DDBJ whole genome shotgun (WGS) entry which is preliminary data.</text>
</comment>
<keyword evidence="5 10" id="KW-0443">Lipid metabolism</keyword>
<feature type="region of interest" description="Disordered" evidence="11">
    <location>
        <begin position="1"/>
        <end position="25"/>
    </location>
</feature>
<dbReference type="InterPro" id="IPR003664">
    <property type="entry name" value="FA_synthesis"/>
</dbReference>
<keyword evidence="13" id="KW-1185">Reference proteome</keyword>
<protein>
    <recommendedName>
        <fullName evidence="8 10">Phosphate acyltransferase</fullName>
        <ecNumber evidence="8 10">2.3.1.274</ecNumber>
    </recommendedName>
    <alternativeName>
        <fullName evidence="10">Acyl-ACP phosphotransacylase</fullName>
    </alternativeName>
    <alternativeName>
        <fullName evidence="10">Acyl-[acyl-carrier-protein]--phosphate acyltransferase</fullName>
    </alternativeName>
    <alternativeName>
        <fullName evidence="10">Phosphate-acyl-ACP acyltransferase</fullName>
    </alternativeName>
</protein>
<organism evidence="12 13">
    <name type="scientific">Thioclava atlantica</name>
    <dbReference type="NCBI Taxonomy" id="1317124"/>
    <lineage>
        <taxon>Bacteria</taxon>
        <taxon>Pseudomonadati</taxon>
        <taxon>Pseudomonadota</taxon>
        <taxon>Alphaproteobacteria</taxon>
        <taxon>Rhodobacterales</taxon>
        <taxon>Paracoccaceae</taxon>
        <taxon>Thioclava</taxon>
    </lineage>
</organism>
<reference evidence="12 13" key="2">
    <citation type="journal article" date="2015" name="Antonie Van Leeuwenhoek">
        <title>Thioclava indica sp. nov., isolated from surface seawater of the Indian Ocean.</title>
        <authorList>
            <person name="Liu Y."/>
            <person name="Lai Q."/>
            <person name="Du J."/>
            <person name="Xu H."/>
            <person name="Jiang L."/>
            <person name="Shao Z."/>
        </authorList>
    </citation>
    <scope>NUCLEOTIDE SEQUENCE [LARGE SCALE GENOMIC DNA]</scope>
    <source>
        <strain evidence="12 13">13D2W-2</strain>
    </source>
</reference>
<dbReference type="PATRIC" id="fig|1317124.6.peg.3220"/>
<gene>
    <name evidence="10" type="primary">plsX</name>
    <name evidence="12" type="ORF">DW2_15995</name>
</gene>
<keyword evidence="6 10" id="KW-0594">Phospholipid biosynthesis</keyword>
<keyword evidence="2 10" id="KW-0963">Cytoplasm</keyword>
<evidence type="ECO:0000256" key="2">
    <source>
        <dbReference type="ARBA" id="ARBA00022490"/>
    </source>
</evidence>
<keyword evidence="4 10" id="KW-0808">Transferase</keyword>
<comment type="pathway">
    <text evidence="10">Lipid metabolism; phospholipid metabolism.</text>
</comment>
<dbReference type="GO" id="GO:0005737">
    <property type="term" value="C:cytoplasm"/>
    <property type="evidence" value="ECO:0007669"/>
    <property type="project" value="UniProtKB-SubCell"/>
</dbReference>
<evidence type="ECO:0000256" key="1">
    <source>
        <dbReference type="ARBA" id="ARBA00001232"/>
    </source>
</evidence>
<evidence type="ECO:0000256" key="4">
    <source>
        <dbReference type="ARBA" id="ARBA00022679"/>
    </source>
</evidence>
<dbReference type="EMBL" id="AQRC01000015">
    <property type="protein sequence ID" value="KFE33745.1"/>
    <property type="molecule type" value="Genomic_DNA"/>
</dbReference>
<dbReference type="GO" id="GO:0006633">
    <property type="term" value="P:fatty acid biosynthetic process"/>
    <property type="evidence" value="ECO:0007669"/>
    <property type="project" value="UniProtKB-UniRule"/>
</dbReference>
<dbReference type="NCBIfam" id="TIGR00182">
    <property type="entry name" value="plsX"/>
    <property type="match status" value="1"/>
</dbReference>
<dbReference type="HAMAP" id="MF_00019">
    <property type="entry name" value="PlsX"/>
    <property type="match status" value="1"/>
</dbReference>
<keyword evidence="3 10" id="KW-0444">Lipid biosynthesis</keyword>
<dbReference type="PIRSF" id="PIRSF002465">
    <property type="entry name" value="Phsphlp_syn_PlsX"/>
    <property type="match status" value="1"/>
</dbReference>
<evidence type="ECO:0000256" key="3">
    <source>
        <dbReference type="ARBA" id="ARBA00022516"/>
    </source>
</evidence>
<evidence type="ECO:0000256" key="5">
    <source>
        <dbReference type="ARBA" id="ARBA00023098"/>
    </source>
</evidence>
<comment type="subunit">
    <text evidence="9 10">Homodimer. Probably interacts with PlsY.</text>
</comment>
<evidence type="ECO:0000313" key="12">
    <source>
        <dbReference type="EMBL" id="KFE33745.1"/>
    </source>
</evidence>
<dbReference type="PANTHER" id="PTHR30100:SF1">
    <property type="entry name" value="PHOSPHATE ACYLTRANSFERASE"/>
    <property type="match status" value="1"/>
</dbReference>
<evidence type="ECO:0000256" key="8">
    <source>
        <dbReference type="ARBA" id="ARBA00024069"/>
    </source>
</evidence>
<sequence>MPNTQDQQPTGAEMTAAEMQASPQGKAPATAGAIVISIDAMGGDLGPEATVGGVAKAARAHPDLHFLLHGARDQLEPLIAQHDLRGRVDLRHAERIVTMEDKPAQVMRSGKDTSMWSAIESVRDREADVAVSCGNTGALMAVSMIRLRKIPGVNRPAIASFWPSRGPAGWNVMLDMGADVKADAEDLLTYALMGSSYARNALGLDRPRVGLLNVGTEEHKGRAELKEAYELIEQAQEAGAFDFIGFVEGNDLPADRADVIVTDGFTGNVALKTGEGTAKFISALMREALTSSLLSKLGALLAMGALKKLQAKVDPRRANGGVFLGLNGTVVKSHGAADATGFAAAIEMAARLAKSGFGAKLAARVASALPSGQDVATGADPAPEKSESST</sequence>
<keyword evidence="7 10" id="KW-1208">Phospholipid metabolism</keyword>
<comment type="similarity">
    <text evidence="10">Belongs to the PlsX family.</text>
</comment>
<evidence type="ECO:0000313" key="13">
    <source>
        <dbReference type="Proteomes" id="UP000028607"/>
    </source>
</evidence>
<dbReference type="AlphaFoldDB" id="A0A085TSP8"/>
<dbReference type="PANTHER" id="PTHR30100">
    <property type="entry name" value="FATTY ACID/PHOSPHOLIPID SYNTHESIS PROTEIN PLSX"/>
    <property type="match status" value="1"/>
</dbReference>
<dbReference type="EC" id="2.3.1.274" evidence="8 10"/>
<dbReference type="Pfam" id="PF02504">
    <property type="entry name" value="FA_synthesis"/>
    <property type="match status" value="1"/>
</dbReference>
<dbReference type="SUPFAM" id="SSF53659">
    <property type="entry name" value="Isocitrate/Isopropylmalate dehydrogenase-like"/>
    <property type="match status" value="1"/>
</dbReference>